<feature type="zinc finger region" description="dksA C4-type" evidence="4">
    <location>
        <begin position="100"/>
        <end position="124"/>
    </location>
</feature>
<evidence type="ECO:0000259" key="5">
    <source>
        <dbReference type="Pfam" id="PF01258"/>
    </source>
</evidence>
<dbReference type="PANTHER" id="PTHR33823">
    <property type="entry name" value="RNA POLYMERASE-BINDING TRANSCRIPTION FACTOR DKSA-RELATED"/>
    <property type="match status" value="1"/>
</dbReference>
<keyword evidence="1" id="KW-0479">Metal-binding</keyword>
<evidence type="ECO:0000256" key="4">
    <source>
        <dbReference type="PROSITE-ProRule" id="PRU00510"/>
    </source>
</evidence>
<keyword evidence="2" id="KW-0863">Zinc-finger</keyword>
<dbReference type="EMBL" id="JAHKPV010000019">
    <property type="protein sequence ID" value="MBU2874551.1"/>
    <property type="molecule type" value="Genomic_DNA"/>
</dbReference>
<accession>A0ABS6A8S2</accession>
<evidence type="ECO:0000256" key="1">
    <source>
        <dbReference type="ARBA" id="ARBA00022723"/>
    </source>
</evidence>
<dbReference type="PROSITE" id="PS51128">
    <property type="entry name" value="ZF_DKSA_2"/>
    <property type="match status" value="1"/>
</dbReference>
<dbReference type="InterPro" id="IPR000962">
    <property type="entry name" value="Znf_DskA_TraR"/>
</dbReference>
<keyword evidence="3" id="KW-0862">Zinc</keyword>
<evidence type="ECO:0000313" key="7">
    <source>
        <dbReference type="EMBL" id="MBU2874551.1"/>
    </source>
</evidence>
<dbReference type="Pfam" id="PF01258">
    <property type="entry name" value="zf-dskA_traR"/>
    <property type="match status" value="1"/>
</dbReference>
<protein>
    <submittedName>
        <fullName evidence="7">TraR/DksA C4-type zinc finger protein</fullName>
    </submittedName>
</protein>
<dbReference type="Proteomes" id="UP000753376">
    <property type="component" value="Unassembled WGS sequence"/>
</dbReference>
<dbReference type="Pfam" id="PF21157">
    <property type="entry name" value="DksA_N"/>
    <property type="match status" value="1"/>
</dbReference>
<sequence length="137" mass="15810">MGMGITKDELLQASANDYMNEAQLDYFRRVLEKLRIETMSSIEDAKQQLACPPEMNDEADRASYEEESRLALRIVDRERRLLPKIDAAMKRISSGDYGYCLESGEPIGIARLLLRPTAELCAEVKILNERREQNYRH</sequence>
<dbReference type="InterPro" id="IPR048489">
    <property type="entry name" value="DksA_N"/>
</dbReference>
<feature type="domain" description="DnaK suppressor protein DksA N-terminal" evidence="6">
    <location>
        <begin position="23"/>
        <end position="92"/>
    </location>
</feature>
<evidence type="ECO:0000259" key="6">
    <source>
        <dbReference type="Pfam" id="PF21157"/>
    </source>
</evidence>
<organism evidence="7 8">
    <name type="scientific">Marinobacter salexigens</name>
    <dbReference type="NCBI Taxonomy" id="1925763"/>
    <lineage>
        <taxon>Bacteria</taxon>
        <taxon>Pseudomonadati</taxon>
        <taxon>Pseudomonadota</taxon>
        <taxon>Gammaproteobacteria</taxon>
        <taxon>Pseudomonadales</taxon>
        <taxon>Marinobacteraceae</taxon>
        <taxon>Marinobacter</taxon>
    </lineage>
</organism>
<keyword evidence="8" id="KW-1185">Reference proteome</keyword>
<reference evidence="7 8" key="1">
    <citation type="submission" date="2021-05" db="EMBL/GenBank/DDBJ databases">
        <title>Draft genomes of bacteria isolated from model marine particles.</title>
        <authorList>
            <person name="Datta M.S."/>
            <person name="Schwartzman J.A."/>
            <person name="Enke T.N."/>
            <person name="Saavedra J."/>
            <person name="Cermak N."/>
            <person name="Cordero O.X."/>
        </authorList>
    </citation>
    <scope>NUCLEOTIDE SEQUENCE [LARGE SCALE GENOMIC DNA]</scope>
    <source>
        <strain evidence="7 8">D2M19</strain>
    </source>
</reference>
<comment type="caution">
    <text evidence="7">The sequence shown here is derived from an EMBL/GenBank/DDBJ whole genome shotgun (WGS) entry which is preliminary data.</text>
</comment>
<dbReference type="PANTHER" id="PTHR33823:SF2">
    <property type="entry name" value="RNA POLYMERASE-BINDING TRANSCRIPTION FACTOR DKSA"/>
    <property type="match status" value="1"/>
</dbReference>
<evidence type="ECO:0000313" key="8">
    <source>
        <dbReference type="Proteomes" id="UP000753376"/>
    </source>
</evidence>
<gene>
    <name evidence="7" type="ORF">KO508_11115</name>
</gene>
<feature type="domain" description="Zinc finger DksA/TraR C4-type" evidence="5">
    <location>
        <begin position="95"/>
        <end position="123"/>
    </location>
</feature>
<name>A0ABS6A8S2_9GAMM</name>
<evidence type="ECO:0000256" key="2">
    <source>
        <dbReference type="ARBA" id="ARBA00022771"/>
    </source>
</evidence>
<proteinExistence type="predicted"/>
<evidence type="ECO:0000256" key="3">
    <source>
        <dbReference type="ARBA" id="ARBA00022833"/>
    </source>
</evidence>